<dbReference type="GO" id="GO:0016787">
    <property type="term" value="F:hydrolase activity"/>
    <property type="evidence" value="ECO:0007669"/>
    <property type="project" value="UniProtKB-KW"/>
</dbReference>
<dbReference type="SUPFAM" id="SSF56784">
    <property type="entry name" value="HAD-like"/>
    <property type="match status" value="1"/>
</dbReference>
<dbReference type="Proteomes" id="UP000028486">
    <property type="component" value="Chromosome"/>
</dbReference>
<keyword evidence="2 4" id="KW-0378">Hydrolase</keyword>
<dbReference type="RefSeq" id="WP_038454561.1">
    <property type="nucleotide sequence ID" value="NZ_CP009043.1"/>
</dbReference>
<keyword evidence="1" id="KW-0479">Metal-binding</keyword>
<dbReference type="KEGG" id="caj:CIG1485E_1148"/>
<dbReference type="eggNOG" id="COG0560">
    <property type="taxonomic scope" value="Bacteria"/>
</dbReference>
<dbReference type="PANTHER" id="PTHR43344">
    <property type="entry name" value="PHOSPHOSERINE PHOSPHATASE"/>
    <property type="match status" value="1"/>
</dbReference>
<dbReference type="STRING" id="1244531.CIG2463D_1239"/>
<evidence type="ECO:0000256" key="3">
    <source>
        <dbReference type="ARBA" id="ARBA00022842"/>
    </source>
</evidence>
<dbReference type="InterPro" id="IPR036412">
    <property type="entry name" value="HAD-like_sf"/>
</dbReference>
<reference evidence="5" key="1">
    <citation type="journal article" date="2014" name="Genome Announc.">
        <title>Complete Genome Sequence of Campylobacter iguaniorum Strain 1485ET, Isolated from a Bearded Dragon (Pogona vitticeps).</title>
        <authorList>
            <person name="Gilbert M.J."/>
            <person name="Miller W.G."/>
            <person name="Yee E."/>
            <person name="Kik M."/>
            <person name="Wagenaar J.A."/>
            <person name="Duim B."/>
        </authorList>
    </citation>
    <scope>NUCLEOTIDE SEQUENCE [LARGE SCALE GENOMIC DNA]</scope>
    <source>
        <strain evidence="5">1485E</strain>
    </source>
</reference>
<dbReference type="Pfam" id="PF12710">
    <property type="entry name" value="HAD"/>
    <property type="match status" value="1"/>
</dbReference>
<dbReference type="AlphaFoldDB" id="A0A076FC28"/>
<gene>
    <name evidence="4" type="ORF">CIG1485E_1148</name>
</gene>
<keyword evidence="3" id="KW-0460">Magnesium</keyword>
<protein>
    <submittedName>
        <fullName evidence="4">HAD-superfamily hydrolase, subfamily IB</fullName>
    </submittedName>
</protein>
<evidence type="ECO:0000256" key="1">
    <source>
        <dbReference type="ARBA" id="ARBA00022723"/>
    </source>
</evidence>
<dbReference type="Gene3D" id="1.20.1440.100">
    <property type="entry name" value="SG protein - dephosphorylation function"/>
    <property type="match status" value="1"/>
</dbReference>
<dbReference type="OrthoDB" id="9784466at2"/>
<dbReference type="NCBIfam" id="TIGR01488">
    <property type="entry name" value="HAD-SF-IB"/>
    <property type="match status" value="1"/>
</dbReference>
<proteinExistence type="predicted"/>
<dbReference type="GO" id="GO:0046872">
    <property type="term" value="F:metal ion binding"/>
    <property type="evidence" value="ECO:0007669"/>
    <property type="project" value="UniProtKB-KW"/>
</dbReference>
<dbReference type="EMBL" id="CP009043">
    <property type="protein sequence ID" value="AII14982.1"/>
    <property type="molecule type" value="Genomic_DNA"/>
</dbReference>
<dbReference type="Gene3D" id="3.40.50.1000">
    <property type="entry name" value="HAD superfamily/HAD-like"/>
    <property type="match status" value="1"/>
</dbReference>
<accession>A0A076FC28</accession>
<dbReference type="CDD" id="cd02612">
    <property type="entry name" value="HAD_PGPPase"/>
    <property type="match status" value="1"/>
</dbReference>
<sequence length="215" mass="24281">MIYLYDLDKTLIKEDSAKLWMDFLCEQGLVGSEFVKAQEKYEDDYAKGILDMDEYQRHFLSVVKGKSVDELKPLLAKFVELKIRPVVYKGALDLIRRNGSRAIVISATNDFIVGAICGFLGIEEFVATNSQIKNGVYSGFMEGVPAFRDGKVERIKEILSGGELKKSVFYSDSINDLPLLKAAKTGILVNPDRLLLKLNDEFKFEIIKFDELAFS</sequence>
<name>A0A076FC28_9BACT</name>
<dbReference type="HOGENOM" id="CLU_052657_1_1_7"/>
<evidence type="ECO:0000313" key="5">
    <source>
        <dbReference type="Proteomes" id="UP000028486"/>
    </source>
</evidence>
<dbReference type="NCBIfam" id="TIGR01490">
    <property type="entry name" value="HAD-SF-IB-hyp1"/>
    <property type="match status" value="1"/>
</dbReference>
<keyword evidence="5" id="KW-1185">Reference proteome</keyword>
<dbReference type="InterPro" id="IPR006385">
    <property type="entry name" value="HAD_hydro_SerB1"/>
</dbReference>
<evidence type="ECO:0000313" key="4">
    <source>
        <dbReference type="EMBL" id="AII14982.1"/>
    </source>
</evidence>
<dbReference type="PANTHER" id="PTHR43344:SF13">
    <property type="entry name" value="PHOSPHATASE RV3661-RELATED"/>
    <property type="match status" value="1"/>
</dbReference>
<dbReference type="InterPro" id="IPR023214">
    <property type="entry name" value="HAD_sf"/>
</dbReference>
<organism evidence="4 5">
    <name type="scientific">Campylobacter iguaniorum</name>
    <dbReference type="NCBI Taxonomy" id="1244531"/>
    <lineage>
        <taxon>Bacteria</taxon>
        <taxon>Pseudomonadati</taxon>
        <taxon>Campylobacterota</taxon>
        <taxon>Epsilonproteobacteria</taxon>
        <taxon>Campylobacterales</taxon>
        <taxon>Campylobacteraceae</taxon>
        <taxon>Campylobacter</taxon>
    </lineage>
</organism>
<dbReference type="InterPro" id="IPR050582">
    <property type="entry name" value="HAD-like_SerB"/>
</dbReference>
<evidence type="ECO:0000256" key="2">
    <source>
        <dbReference type="ARBA" id="ARBA00022801"/>
    </source>
</evidence>